<evidence type="ECO:0000313" key="7">
    <source>
        <dbReference type="Proteomes" id="UP000014803"/>
    </source>
</evidence>
<dbReference type="EMBL" id="CP003969">
    <property type="protein sequence ID" value="AGP34731.1"/>
    <property type="molecule type" value="Genomic_DNA"/>
</dbReference>
<dbReference type="Gene3D" id="3.90.1590.10">
    <property type="entry name" value="glutathione-dependent formaldehyde- activating enzyme (gfa)"/>
    <property type="match status" value="1"/>
</dbReference>
<keyword evidence="2" id="KW-0479">Metal-binding</keyword>
<dbReference type="KEGG" id="scu:SCE1572_09545"/>
<dbReference type="GO" id="GO:0046872">
    <property type="term" value="F:metal ion binding"/>
    <property type="evidence" value="ECO:0007669"/>
    <property type="project" value="UniProtKB-KW"/>
</dbReference>
<keyword evidence="4" id="KW-0456">Lyase</keyword>
<dbReference type="eggNOG" id="COG3791">
    <property type="taxonomic scope" value="Bacteria"/>
</dbReference>
<accession>S4XQN9</accession>
<organism evidence="6 7">
    <name type="scientific">Sorangium cellulosum So0157-2</name>
    <dbReference type="NCBI Taxonomy" id="1254432"/>
    <lineage>
        <taxon>Bacteria</taxon>
        <taxon>Pseudomonadati</taxon>
        <taxon>Myxococcota</taxon>
        <taxon>Polyangia</taxon>
        <taxon>Polyangiales</taxon>
        <taxon>Polyangiaceae</taxon>
        <taxon>Sorangium</taxon>
    </lineage>
</organism>
<dbReference type="PANTHER" id="PTHR33337">
    <property type="entry name" value="GFA DOMAIN-CONTAINING PROTEIN"/>
    <property type="match status" value="1"/>
</dbReference>
<evidence type="ECO:0000313" key="6">
    <source>
        <dbReference type="EMBL" id="AGP34731.1"/>
    </source>
</evidence>
<protein>
    <recommendedName>
        <fullName evidence="5">CENP-V/GFA domain-containing protein</fullName>
    </recommendedName>
</protein>
<sequence length="196" mass="21189">MKYVGLVHFTPEALSSSSDEALEDALVAAAARPPRDGLPHHPAGLAGRGRPALGPGAAIERRGGVMLTGSCYCGLVRFEVDDAFDYAFYCHCSRCRRRTGAACSAVGGIAIDKVKISAGREHLLKVDESEEGYRGLCDRCFSPLYDTVRGNTFAHVQLGALSKAPERRPDHHIYVGSKAAWHPITDDLPQFEELPP</sequence>
<dbReference type="PATRIC" id="fig|1254432.3.peg.2135"/>
<evidence type="ECO:0000259" key="5">
    <source>
        <dbReference type="PROSITE" id="PS51891"/>
    </source>
</evidence>
<dbReference type="Pfam" id="PF04828">
    <property type="entry name" value="GFA"/>
    <property type="match status" value="1"/>
</dbReference>
<evidence type="ECO:0000256" key="3">
    <source>
        <dbReference type="ARBA" id="ARBA00022833"/>
    </source>
</evidence>
<keyword evidence="3" id="KW-0862">Zinc</keyword>
<dbReference type="AlphaFoldDB" id="S4XQN9"/>
<dbReference type="PANTHER" id="PTHR33337:SF40">
    <property type="entry name" value="CENP-V_GFA DOMAIN-CONTAINING PROTEIN-RELATED"/>
    <property type="match status" value="1"/>
</dbReference>
<dbReference type="Proteomes" id="UP000014803">
    <property type="component" value="Chromosome"/>
</dbReference>
<dbReference type="PROSITE" id="PS51891">
    <property type="entry name" value="CENP_V_GFA"/>
    <property type="match status" value="1"/>
</dbReference>
<name>S4XQN9_SORCE</name>
<dbReference type="SUPFAM" id="SSF51316">
    <property type="entry name" value="Mss4-like"/>
    <property type="match status" value="1"/>
</dbReference>
<dbReference type="GO" id="GO:0016846">
    <property type="term" value="F:carbon-sulfur lyase activity"/>
    <property type="evidence" value="ECO:0007669"/>
    <property type="project" value="InterPro"/>
</dbReference>
<evidence type="ECO:0000256" key="2">
    <source>
        <dbReference type="ARBA" id="ARBA00022723"/>
    </source>
</evidence>
<evidence type="ECO:0000256" key="4">
    <source>
        <dbReference type="ARBA" id="ARBA00023239"/>
    </source>
</evidence>
<dbReference type="HOGENOM" id="CLU_1389420_0_0_7"/>
<dbReference type="STRING" id="1254432.SCE1572_09545"/>
<dbReference type="InterPro" id="IPR011057">
    <property type="entry name" value="Mss4-like_sf"/>
</dbReference>
<dbReference type="RefSeq" id="WP_020733890.1">
    <property type="nucleotide sequence ID" value="NC_021658.1"/>
</dbReference>
<evidence type="ECO:0000256" key="1">
    <source>
        <dbReference type="ARBA" id="ARBA00005495"/>
    </source>
</evidence>
<proteinExistence type="inferred from homology"/>
<dbReference type="InterPro" id="IPR006913">
    <property type="entry name" value="CENP-V/GFA"/>
</dbReference>
<comment type="similarity">
    <text evidence="1">Belongs to the Gfa family.</text>
</comment>
<gene>
    <name evidence="6" type="ORF">SCE1572_09545</name>
</gene>
<reference evidence="6 7" key="1">
    <citation type="journal article" date="2013" name="Sci. Rep.">
        <title>Extraordinary expansion of a Sorangium cellulosum genome from an alkaline milieu.</title>
        <authorList>
            <person name="Han K."/>
            <person name="Li Z.F."/>
            <person name="Peng R."/>
            <person name="Zhu L.P."/>
            <person name="Zhou T."/>
            <person name="Wang L.G."/>
            <person name="Li S.G."/>
            <person name="Zhang X.B."/>
            <person name="Hu W."/>
            <person name="Wu Z.H."/>
            <person name="Qin N."/>
            <person name="Li Y.Z."/>
        </authorList>
    </citation>
    <scope>NUCLEOTIDE SEQUENCE [LARGE SCALE GENOMIC DNA]</scope>
    <source>
        <strain evidence="6 7">So0157-2</strain>
    </source>
</reference>
<feature type="domain" description="CENP-V/GFA" evidence="5">
    <location>
        <begin position="67"/>
        <end position="182"/>
    </location>
</feature>